<keyword evidence="1" id="KW-0472">Membrane</keyword>
<keyword evidence="1" id="KW-0812">Transmembrane</keyword>
<dbReference type="EMBL" id="BHYK01000010">
    <property type="protein sequence ID" value="GCD10474.1"/>
    <property type="molecule type" value="Genomic_DNA"/>
</dbReference>
<comment type="caution">
    <text evidence="2">The sequence shown here is derived from an EMBL/GenBank/DDBJ whole genome shotgun (WGS) entry which is preliminary data.</text>
</comment>
<keyword evidence="3" id="KW-1185">Reference proteome</keyword>
<sequence>MNIWFNVDTYDKIGSESQLNEIRILSKVGFGGNIVLFICSILIIVRFGIIP</sequence>
<name>A0A401ULR5_9CLOT</name>
<proteinExistence type="predicted"/>
<evidence type="ECO:0000256" key="1">
    <source>
        <dbReference type="SAM" id="Phobius"/>
    </source>
</evidence>
<feature type="transmembrane region" description="Helical" evidence="1">
    <location>
        <begin position="30"/>
        <end position="49"/>
    </location>
</feature>
<organism evidence="2 3">
    <name type="scientific">Clostridium tagluense</name>
    <dbReference type="NCBI Taxonomy" id="360422"/>
    <lineage>
        <taxon>Bacteria</taxon>
        <taxon>Bacillati</taxon>
        <taxon>Bacillota</taxon>
        <taxon>Clostridia</taxon>
        <taxon>Eubacteriales</taxon>
        <taxon>Clostridiaceae</taxon>
        <taxon>Clostridium</taxon>
    </lineage>
</organism>
<evidence type="ECO:0000313" key="3">
    <source>
        <dbReference type="Proteomes" id="UP000287872"/>
    </source>
</evidence>
<dbReference type="AlphaFoldDB" id="A0A401ULR5"/>
<evidence type="ECO:0000313" key="2">
    <source>
        <dbReference type="EMBL" id="GCD10474.1"/>
    </source>
</evidence>
<dbReference type="Proteomes" id="UP000287872">
    <property type="component" value="Unassembled WGS sequence"/>
</dbReference>
<reference evidence="2 3" key="1">
    <citation type="submission" date="2018-11" db="EMBL/GenBank/DDBJ databases">
        <title>Genome sequencing and assembly of Clostridium tagluense strain A121.</title>
        <authorList>
            <person name="Murakami T."/>
            <person name="Segawa T."/>
            <person name="Shcherbakova V.A."/>
            <person name="Mori H."/>
            <person name="Yoshimura Y."/>
        </authorList>
    </citation>
    <scope>NUCLEOTIDE SEQUENCE [LARGE SCALE GENOMIC DNA]</scope>
    <source>
        <strain evidence="2 3">A121</strain>
    </source>
</reference>
<gene>
    <name evidence="2" type="ORF">Ctaglu_20970</name>
</gene>
<accession>A0A401ULR5</accession>
<protein>
    <submittedName>
        <fullName evidence="2">Uncharacterized protein</fullName>
    </submittedName>
</protein>
<keyword evidence="1" id="KW-1133">Transmembrane helix</keyword>